<keyword evidence="6" id="KW-0482">Metalloprotease</keyword>
<keyword evidence="4" id="KW-0378">Hydrolase</keyword>
<keyword evidence="2" id="KW-0645">Protease</keyword>
<dbReference type="Proteomes" id="UP001152607">
    <property type="component" value="Unassembled WGS sequence"/>
</dbReference>
<feature type="compositionally biased region" description="Basic residues" evidence="7">
    <location>
        <begin position="229"/>
        <end position="243"/>
    </location>
</feature>
<evidence type="ECO:0000256" key="2">
    <source>
        <dbReference type="ARBA" id="ARBA00022670"/>
    </source>
</evidence>
<dbReference type="InterPro" id="IPR024079">
    <property type="entry name" value="MetalloPept_cat_dom_sf"/>
</dbReference>
<evidence type="ECO:0000256" key="6">
    <source>
        <dbReference type="ARBA" id="ARBA00023049"/>
    </source>
</evidence>
<feature type="compositionally biased region" description="Basic residues" evidence="7">
    <location>
        <begin position="199"/>
        <end position="209"/>
    </location>
</feature>
<dbReference type="GO" id="GO:0006508">
    <property type="term" value="P:proteolysis"/>
    <property type="evidence" value="ECO:0007669"/>
    <property type="project" value="UniProtKB-KW"/>
</dbReference>
<accession>A0A9W4UDV8</accession>
<dbReference type="OrthoDB" id="2365600at2759"/>
<dbReference type="CDD" id="cd11375">
    <property type="entry name" value="Peptidase_M54"/>
    <property type="match status" value="1"/>
</dbReference>
<gene>
    <name evidence="8" type="ORF">PDIGIT_LOCUS6596</name>
</gene>
<keyword evidence="3" id="KW-0479">Metal-binding</keyword>
<dbReference type="PANTHER" id="PTHR15910:SF1">
    <property type="entry name" value="ARCHAEMETZINCIN-2"/>
    <property type="match status" value="1"/>
</dbReference>
<proteinExistence type="predicted"/>
<evidence type="ECO:0000256" key="4">
    <source>
        <dbReference type="ARBA" id="ARBA00022801"/>
    </source>
</evidence>
<keyword evidence="5" id="KW-0862">Zinc</keyword>
<reference evidence="8" key="1">
    <citation type="submission" date="2023-01" db="EMBL/GenBank/DDBJ databases">
        <authorList>
            <person name="Van Ghelder C."/>
            <person name="Rancurel C."/>
        </authorList>
    </citation>
    <scope>NUCLEOTIDE SEQUENCE</scope>
    <source>
        <strain evidence="8">CNCM I-4278</strain>
    </source>
</reference>
<comment type="caution">
    <text evidence="8">The sequence shown here is derived from an EMBL/GenBank/DDBJ whole genome shotgun (WGS) entry which is preliminary data.</text>
</comment>
<dbReference type="Gene3D" id="3.40.390.10">
    <property type="entry name" value="Collagenase (Catalytic Domain)"/>
    <property type="match status" value="1"/>
</dbReference>
<evidence type="ECO:0000313" key="8">
    <source>
        <dbReference type="EMBL" id="CAI6333554.1"/>
    </source>
</evidence>
<dbReference type="Pfam" id="PF07998">
    <property type="entry name" value="Peptidase_M54"/>
    <property type="match status" value="1"/>
</dbReference>
<feature type="region of interest" description="Disordered" evidence="7">
    <location>
        <begin position="197"/>
        <end position="251"/>
    </location>
</feature>
<evidence type="ECO:0000256" key="7">
    <source>
        <dbReference type="SAM" id="MobiDB-lite"/>
    </source>
</evidence>
<organism evidence="8 9">
    <name type="scientific">Periconia digitata</name>
    <dbReference type="NCBI Taxonomy" id="1303443"/>
    <lineage>
        <taxon>Eukaryota</taxon>
        <taxon>Fungi</taxon>
        <taxon>Dikarya</taxon>
        <taxon>Ascomycota</taxon>
        <taxon>Pezizomycotina</taxon>
        <taxon>Dothideomycetes</taxon>
        <taxon>Pleosporomycetidae</taxon>
        <taxon>Pleosporales</taxon>
        <taxon>Massarineae</taxon>
        <taxon>Periconiaceae</taxon>
        <taxon>Periconia</taxon>
    </lineage>
</organism>
<keyword evidence="9" id="KW-1185">Reference proteome</keyword>
<dbReference type="SUPFAM" id="SSF55486">
    <property type="entry name" value="Metalloproteases ('zincins'), catalytic domain"/>
    <property type="match status" value="1"/>
</dbReference>
<feature type="compositionally biased region" description="Low complexity" evidence="7">
    <location>
        <begin position="210"/>
        <end position="226"/>
    </location>
</feature>
<dbReference type="PANTHER" id="PTHR15910">
    <property type="entry name" value="ARCHAEMETZINCIN"/>
    <property type="match status" value="1"/>
</dbReference>
<evidence type="ECO:0000256" key="3">
    <source>
        <dbReference type="ARBA" id="ARBA00022723"/>
    </source>
</evidence>
<sequence>MPPPPSKPPQPCPHKTLQLTPSPFAPLAGYTQPSSPECLAAQHYTPSSTAARSRNKRKRDPTAQPPQKPQSKIEIDKEPTTFPAPLVLPYDQLNYDPDEEPQSLTEWVEGEHRNVVTKERNVVYVVGYPEIGEELKGIGMNEWAKPQVAGTNKGEEGKEEVEQPDIEEIVEYLQAFYHGLRVQRLDTQLTYLPWTTNARGKKTPSRTKPKTSSSSSSSTTPHTVPKYISLHHPRTKTSTRIRVRPSPSIPPSPPFPVQLNLNDLLDGLLAILPSDAYAILLLVKQDIYESPEDDFCCGRAYGGSRIAVVQTARYHPSLHPSGNEHVWPMSHCKAFVNAICEGEEKGLGSKPASKKEMEMSRDEGGGVRRAISAAMAGGDGGQEDKRALWTSRVAQTASHELGHCFGMAHCVYFACNMMGTAGMEEDFRCPPYFCPVCQVKLGYAVGEGTLDQREYEKRRLEGLRGFCKGNGREKALMWRALGGWVDARLESL</sequence>
<dbReference type="InterPro" id="IPR012962">
    <property type="entry name" value="Pept_M54_archaemetzincn"/>
</dbReference>
<dbReference type="AlphaFoldDB" id="A0A9W4UDV8"/>
<dbReference type="GO" id="GO:0008237">
    <property type="term" value="F:metallopeptidase activity"/>
    <property type="evidence" value="ECO:0007669"/>
    <property type="project" value="UniProtKB-KW"/>
</dbReference>
<evidence type="ECO:0000313" key="9">
    <source>
        <dbReference type="Proteomes" id="UP001152607"/>
    </source>
</evidence>
<evidence type="ECO:0000256" key="5">
    <source>
        <dbReference type="ARBA" id="ARBA00022833"/>
    </source>
</evidence>
<comment type="cofactor">
    <cofactor evidence="1">
        <name>Zn(2+)</name>
        <dbReference type="ChEBI" id="CHEBI:29105"/>
    </cofactor>
</comment>
<evidence type="ECO:0000256" key="1">
    <source>
        <dbReference type="ARBA" id="ARBA00001947"/>
    </source>
</evidence>
<feature type="compositionally biased region" description="Pro residues" evidence="7">
    <location>
        <begin position="1"/>
        <end position="12"/>
    </location>
</feature>
<protein>
    <submittedName>
        <fullName evidence="8">Uncharacterized protein</fullName>
    </submittedName>
</protein>
<dbReference type="GO" id="GO:0046872">
    <property type="term" value="F:metal ion binding"/>
    <property type="evidence" value="ECO:0007669"/>
    <property type="project" value="UniProtKB-KW"/>
</dbReference>
<dbReference type="EMBL" id="CAOQHR010000004">
    <property type="protein sequence ID" value="CAI6333554.1"/>
    <property type="molecule type" value="Genomic_DNA"/>
</dbReference>
<feature type="region of interest" description="Disordered" evidence="7">
    <location>
        <begin position="1"/>
        <end position="82"/>
    </location>
</feature>
<name>A0A9W4UDV8_9PLEO</name>